<evidence type="ECO:0000313" key="8">
    <source>
        <dbReference type="Proteomes" id="UP000256345"/>
    </source>
</evidence>
<dbReference type="Proteomes" id="UP000035579">
    <property type="component" value="Chromosome"/>
</dbReference>
<dbReference type="Pfam" id="PF01230">
    <property type="entry name" value="HIT"/>
    <property type="match status" value="1"/>
</dbReference>
<keyword evidence="8" id="KW-1185">Reference proteome</keyword>
<dbReference type="InterPro" id="IPR019808">
    <property type="entry name" value="Histidine_triad_CS"/>
</dbReference>
<feature type="active site" description="Tele-AMP-histidine intermediate" evidence="1">
    <location>
        <position position="100"/>
    </location>
</feature>
<dbReference type="CDD" id="cd01276">
    <property type="entry name" value="PKCI_related"/>
    <property type="match status" value="1"/>
</dbReference>
<dbReference type="EMBL" id="CP011509">
    <property type="protein sequence ID" value="AKJ07609.1"/>
    <property type="molecule type" value="Genomic_DNA"/>
</dbReference>
<reference evidence="6 8" key="2">
    <citation type="submission" date="2018-08" db="EMBL/GenBank/DDBJ databases">
        <title>Genomic Encyclopedia of Archaeal and Bacterial Type Strains, Phase II (KMG-II): from individual species to whole genera.</title>
        <authorList>
            <person name="Goeker M."/>
        </authorList>
    </citation>
    <scope>NUCLEOTIDE SEQUENCE [LARGE SCALE GENOMIC DNA]</scope>
    <source>
        <strain evidence="6 8">DSM 2261</strain>
    </source>
</reference>
<evidence type="ECO:0000313" key="6">
    <source>
        <dbReference type="EMBL" id="REG29365.1"/>
    </source>
</evidence>
<organism evidence="5 7">
    <name type="scientific">Archangium gephyra</name>
    <dbReference type="NCBI Taxonomy" id="48"/>
    <lineage>
        <taxon>Bacteria</taxon>
        <taxon>Pseudomonadati</taxon>
        <taxon>Myxococcota</taxon>
        <taxon>Myxococcia</taxon>
        <taxon>Myxococcales</taxon>
        <taxon>Cystobacterineae</taxon>
        <taxon>Archangiaceae</taxon>
        <taxon>Archangium</taxon>
    </lineage>
</organism>
<evidence type="ECO:0000313" key="7">
    <source>
        <dbReference type="Proteomes" id="UP000035579"/>
    </source>
</evidence>
<reference evidence="5 7" key="1">
    <citation type="submission" date="2015-05" db="EMBL/GenBank/DDBJ databases">
        <title>Genome assembly of Archangium gephyra DSM 2261.</title>
        <authorList>
            <person name="Sharma G."/>
            <person name="Subramanian S."/>
        </authorList>
    </citation>
    <scope>NUCLEOTIDE SEQUENCE [LARGE SCALE GENOMIC DNA]</scope>
    <source>
        <strain evidence="5 7">DSM 2261</strain>
    </source>
</reference>
<dbReference type="GO" id="GO:0003824">
    <property type="term" value="F:catalytic activity"/>
    <property type="evidence" value="ECO:0007669"/>
    <property type="project" value="InterPro"/>
</dbReference>
<dbReference type="AlphaFoldDB" id="A0AAC8QHH6"/>
<dbReference type="PRINTS" id="PR00332">
    <property type="entry name" value="HISTRIAD"/>
</dbReference>
<dbReference type="RefSeq" id="WP_047860587.1">
    <property type="nucleotide sequence ID" value="NZ_CP011509.1"/>
</dbReference>
<dbReference type="InterPro" id="IPR011146">
    <property type="entry name" value="HIT-like"/>
</dbReference>
<dbReference type="PROSITE" id="PS51084">
    <property type="entry name" value="HIT_2"/>
    <property type="match status" value="1"/>
</dbReference>
<dbReference type="InterPro" id="IPR036265">
    <property type="entry name" value="HIT-like_sf"/>
</dbReference>
<dbReference type="SUPFAM" id="SSF54197">
    <property type="entry name" value="HIT-like"/>
    <property type="match status" value="1"/>
</dbReference>
<proteinExistence type="predicted"/>
<evidence type="ECO:0000259" key="4">
    <source>
        <dbReference type="PROSITE" id="PS51084"/>
    </source>
</evidence>
<dbReference type="PANTHER" id="PTHR23089">
    <property type="entry name" value="HISTIDINE TRIAD HIT PROTEIN"/>
    <property type="match status" value="1"/>
</dbReference>
<dbReference type="EMBL" id="QUMU01000007">
    <property type="protein sequence ID" value="REG29365.1"/>
    <property type="molecule type" value="Genomic_DNA"/>
</dbReference>
<feature type="short sequence motif" description="Histidine triad motif" evidence="2 3">
    <location>
        <begin position="98"/>
        <end position="102"/>
    </location>
</feature>
<evidence type="ECO:0000256" key="2">
    <source>
        <dbReference type="PIRSR" id="PIRSR601310-3"/>
    </source>
</evidence>
<sequence length="114" mass="12912">MSDCIFCKIRDGHIPARLVHRDDHCLAIEDINPQAPTHLLIIPLEHIPTMNDVTVEHRELVGHLHLTAAKLARQRGLADSGYRLVFNTRRDAGQTVFHIHLHLLGGRPMEWPPG</sequence>
<dbReference type="InterPro" id="IPR001310">
    <property type="entry name" value="Histidine_triad_HIT"/>
</dbReference>
<accession>A0AAC8QHH6</accession>
<dbReference type="Proteomes" id="UP000256345">
    <property type="component" value="Unassembled WGS sequence"/>
</dbReference>
<evidence type="ECO:0000313" key="5">
    <source>
        <dbReference type="EMBL" id="AKJ07609.1"/>
    </source>
</evidence>
<protein>
    <submittedName>
        <fullName evidence="5">Bis(5'-nucleosyl)-tetraphosphatase</fullName>
    </submittedName>
    <submittedName>
        <fullName evidence="6">Histidine triad (HIT) family protein</fullName>
    </submittedName>
</protein>
<dbReference type="PROSITE" id="PS00892">
    <property type="entry name" value="HIT_1"/>
    <property type="match status" value="1"/>
</dbReference>
<dbReference type="KEGG" id="age:AA314_09235"/>
<evidence type="ECO:0000256" key="1">
    <source>
        <dbReference type="PIRSR" id="PIRSR601310-1"/>
    </source>
</evidence>
<feature type="domain" description="HIT" evidence="4">
    <location>
        <begin position="5"/>
        <end position="114"/>
    </location>
</feature>
<evidence type="ECO:0000256" key="3">
    <source>
        <dbReference type="PROSITE-ProRule" id="PRU00464"/>
    </source>
</evidence>
<dbReference type="Gene3D" id="3.30.428.10">
    <property type="entry name" value="HIT-like"/>
    <property type="match status" value="1"/>
</dbReference>
<name>A0AAC8QHH6_9BACT</name>
<gene>
    <name evidence="5" type="ORF">AA314_09235</name>
    <name evidence="6" type="ORF">ATI61_10752</name>
</gene>